<comment type="subcellular location">
    <subcellularLocation>
        <location evidence="1">Membrane</location>
    </subcellularLocation>
</comment>
<dbReference type="PANTHER" id="PTHR14155:SF627">
    <property type="entry name" value="OS06G0192800 PROTEIN"/>
    <property type="match status" value="1"/>
</dbReference>
<dbReference type="Proteomes" id="UP001162640">
    <property type="component" value="Unassembled WGS sequence"/>
</dbReference>
<evidence type="ECO:0000256" key="6">
    <source>
        <dbReference type="ARBA" id="ARBA00022989"/>
    </source>
</evidence>
<dbReference type="InterPro" id="IPR003137">
    <property type="entry name" value="PA_domain"/>
</dbReference>
<dbReference type="PANTHER" id="PTHR14155">
    <property type="entry name" value="RING FINGER DOMAIN-CONTAINING"/>
    <property type="match status" value="1"/>
</dbReference>
<dbReference type="Gene3D" id="3.30.40.10">
    <property type="entry name" value="Zinc/RING finger domain, C3HC4 (zinc finger)"/>
    <property type="match status" value="1"/>
</dbReference>
<accession>A0A9W7EG30</accession>
<sequence length="273" mass="29206">MMGGGGGGATAIPTSKVCLEKIPRIVIDERSSILHECVLKLGKGGEVDATVGELGLEPPWGMEGVGVEVAEPVMGEREVGEGVKGKVAVMRRGGGVTFAKKAWEAQKAGAVGVIMVQNVGIWPYVMKDSKKEAEALGVVIPVLMIKRNVGEKLILDCGGGGLGEVGIRCGKIGEEDGCIICREGFSVGETVLRMPTCSHAFHEACALQWLKAHNNCPVCRRELPTDDEEYERERRRQGRNYSGGEGGGRIIIGRNFCLDKGGRGKGEFERNEL</sequence>
<organism evidence="10 11">
    <name type="scientific">Triparma laevis f. inornata</name>
    <dbReference type="NCBI Taxonomy" id="1714386"/>
    <lineage>
        <taxon>Eukaryota</taxon>
        <taxon>Sar</taxon>
        <taxon>Stramenopiles</taxon>
        <taxon>Ochrophyta</taxon>
        <taxon>Bolidophyceae</taxon>
        <taxon>Parmales</taxon>
        <taxon>Triparmaceae</taxon>
        <taxon>Triparma</taxon>
    </lineage>
</organism>
<dbReference type="EMBL" id="BLQM01000206">
    <property type="protein sequence ID" value="GMH75313.1"/>
    <property type="molecule type" value="Genomic_DNA"/>
</dbReference>
<dbReference type="AlphaFoldDB" id="A0A9W7EG30"/>
<protein>
    <recommendedName>
        <fullName evidence="9">RING-type domain-containing protein</fullName>
    </recommendedName>
</protein>
<keyword evidence="4 8" id="KW-0863">Zinc-finger</keyword>
<evidence type="ECO:0000256" key="2">
    <source>
        <dbReference type="ARBA" id="ARBA00022692"/>
    </source>
</evidence>
<dbReference type="SUPFAM" id="SSF57850">
    <property type="entry name" value="RING/U-box"/>
    <property type="match status" value="1"/>
</dbReference>
<keyword evidence="6" id="KW-1133">Transmembrane helix</keyword>
<feature type="domain" description="RING-type" evidence="9">
    <location>
        <begin position="178"/>
        <end position="220"/>
    </location>
</feature>
<dbReference type="Pfam" id="PF13639">
    <property type="entry name" value="zf-RING_2"/>
    <property type="match status" value="1"/>
</dbReference>
<name>A0A9W7EG30_9STRA</name>
<evidence type="ECO:0000313" key="11">
    <source>
        <dbReference type="Proteomes" id="UP001162640"/>
    </source>
</evidence>
<dbReference type="Gene3D" id="3.50.30.30">
    <property type="match status" value="1"/>
</dbReference>
<reference evidence="11" key="1">
    <citation type="journal article" date="2023" name="Commun. Biol.">
        <title>Genome analysis of Parmales, the sister group of diatoms, reveals the evolutionary specialization of diatoms from phago-mixotrophs to photoautotrophs.</title>
        <authorList>
            <person name="Ban H."/>
            <person name="Sato S."/>
            <person name="Yoshikawa S."/>
            <person name="Yamada K."/>
            <person name="Nakamura Y."/>
            <person name="Ichinomiya M."/>
            <person name="Sato N."/>
            <person name="Blanc-Mathieu R."/>
            <person name="Endo H."/>
            <person name="Kuwata A."/>
            <person name="Ogata H."/>
        </authorList>
    </citation>
    <scope>NUCLEOTIDE SEQUENCE [LARGE SCALE GENOMIC DNA]</scope>
</reference>
<dbReference type="PROSITE" id="PS50089">
    <property type="entry name" value="ZF_RING_2"/>
    <property type="match status" value="1"/>
</dbReference>
<keyword evidence="2" id="KW-0812">Transmembrane</keyword>
<comment type="caution">
    <text evidence="10">The sequence shown here is derived from an EMBL/GenBank/DDBJ whole genome shotgun (WGS) entry which is preliminary data.</text>
</comment>
<evidence type="ECO:0000256" key="3">
    <source>
        <dbReference type="ARBA" id="ARBA00022723"/>
    </source>
</evidence>
<dbReference type="Pfam" id="PF02225">
    <property type="entry name" value="PA"/>
    <property type="match status" value="1"/>
</dbReference>
<dbReference type="GO" id="GO:0008270">
    <property type="term" value="F:zinc ion binding"/>
    <property type="evidence" value="ECO:0007669"/>
    <property type="project" value="UniProtKB-KW"/>
</dbReference>
<keyword evidence="5" id="KW-0862">Zinc</keyword>
<evidence type="ECO:0000256" key="7">
    <source>
        <dbReference type="ARBA" id="ARBA00023136"/>
    </source>
</evidence>
<evidence type="ECO:0000256" key="4">
    <source>
        <dbReference type="ARBA" id="ARBA00022771"/>
    </source>
</evidence>
<evidence type="ECO:0000256" key="5">
    <source>
        <dbReference type="ARBA" id="ARBA00022833"/>
    </source>
</evidence>
<dbReference type="InterPro" id="IPR046450">
    <property type="entry name" value="PA_dom_sf"/>
</dbReference>
<dbReference type="GO" id="GO:0016020">
    <property type="term" value="C:membrane"/>
    <property type="evidence" value="ECO:0007669"/>
    <property type="project" value="UniProtKB-SubCell"/>
</dbReference>
<evidence type="ECO:0000256" key="8">
    <source>
        <dbReference type="PROSITE-ProRule" id="PRU00175"/>
    </source>
</evidence>
<keyword evidence="3" id="KW-0479">Metal-binding</keyword>
<dbReference type="SUPFAM" id="SSF52025">
    <property type="entry name" value="PA domain"/>
    <property type="match status" value="1"/>
</dbReference>
<evidence type="ECO:0000259" key="9">
    <source>
        <dbReference type="PROSITE" id="PS50089"/>
    </source>
</evidence>
<dbReference type="InterPro" id="IPR053238">
    <property type="entry name" value="RING-H2_zinc_finger"/>
</dbReference>
<keyword evidence="7" id="KW-0472">Membrane</keyword>
<evidence type="ECO:0000256" key="1">
    <source>
        <dbReference type="ARBA" id="ARBA00004370"/>
    </source>
</evidence>
<dbReference type="InterPro" id="IPR013083">
    <property type="entry name" value="Znf_RING/FYVE/PHD"/>
</dbReference>
<gene>
    <name evidence="10" type="ORF">TL16_g06718</name>
</gene>
<dbReference type="SMART" id="SM00184">
    <property type="entry name" value="RING"/>
    <property type="match status" value="1"/>
</dbReference>
<evidence type="ECO:0000313" key="10">
    <source>
        <dbReference type="EMBL" id="GMH75313.1"/>
    </source>
</evidence>
<proteinExistence type="predicted"/>
<dbReference type="InterPro" id="IPR001841">
    <property type="entry name" value="Znf_RING"/>
</dbReference>